<evidence type="ECO:0000256" key="7">
    <source>
        <dbReference type="ARBA" id="ARBA00047960"/>
    </source>
</evidence>
<dbReference type="InterPro" id="IPR036282">
    <property type="entry name" value="Glutathione-S-Trfase_C_sf"/>
</dbReference>
<reference evidence="11" key="2">
    <citation type="submission" date="2025-08" db="UniProtKB">
        <authorList>
            <consortium name="RefSeq"/>
        </authorList>
    </citation>
    <scope>IDENTIFICATION</scope>
</reference>
<dbReference type="FunFam" id="3.40.30.10:FF:000086">
    <property type="entry name" value="Glutathione S-transferase theta-1"/>
    <property type="match status" value="1"/>
</dbReference>
<dbReference type="InterPro" id="IPR040075">
    <property type="entry name" value="GST_N_Theta"/>
</dbReference>
<proteinExistence type="inferred from homology"/>
<dbReference type="InterPro" id="IPR051369">
    <property type="entry name" value="GST_Theta"/>
</dbReference>
<accession>A0A1S2ZKQ9</accession>
<evidence type="ECO:0000259" key="8">
    <source>
        <dbReference type="PROSITE" id="PS50404"/>
    </source>
</evidence>
<dbReference type="EC" id="2.5.1.18" evidence="4"/>
<dbReference type="PANTHER" id="PTHR43917:SF5">
    <property type="entry name" value="GLUTATHIONE TRANSFERASE"/>
    <property type="match status" value="1"/>
</dbReference>
<dbReference type="InterPro" id="IPR004045">
    <property type="entry name" value="Glutathione_S-Trfase_N"/>
</dbReference>
<dbReference type="PANTHER" id="PTHR43917">
    <property type="match status" value="1"/>
</dbReference>
<evidence type="ECO:0000313" key="10">
    <source>
        <dbReference type="Proteomes" id="UP001652624"/>
    </source>
</evidence>
<dbReference type="eggNOG" id="KOG0867">
    <property type="taxonomic scope" value="Eukaryota"/>
</dbReference>
<dbReference type="Proteomes" id="UP001652624">
    <property type="component" value="Chromosome 1"/>
</dbReference>
<protein>
    <recommendedName>
        <fullName evidence="4">glutathione transferase</fullName>
        <ecNumber evidence="4">2.5.1.18</ecNumber>
    </recommendedName>
</protein>
<comment type="similarity">
    <text evidence="2">Belongs to the GST superfamily. Theta family.</text>
</comment>
<organism evidence="10 11">
    <name type="scientific">Erinaceus europaeus</name>
    <name type="common">Western European hedgehog</name>
    <dbReference type="NCBI Taxonomy" id="9365"/>
    <lineage>
        <taxon>Eukaryota</taxon>
        <taxon>Metazoa</taxon>
        <taxon>Chordata</taxon>
        <taxon>Craniata</taxon>
        <taxon>Vertebrata</taxon>
        <taxon>Euteleostomi</taxon>
        <taxon>Mammalia</taxon>
        <taxon>Eutheria</taxon>
        <taxon>Laurasiatheria</taxon>
        <taxon>Eulipotyphla</taxon>
        <taxon>Erinaceidae</taxon>
        <taxon>Erinaceinae</taxon>
        <taxon>Erinaceus</taxon>
    </lineage>
</organism>
<feature type="domain" description="GST C-terminal" evidence="9">
    <location>
        <begin position="88"/>
        <end position="221"/>
    </location>
</feature>
<gene>
    <name evidence="11" type="primary">LOC103111525</name>
</gene>
<keyword evidence="10" id="KW-1185">Reference proteome</keyword>
<dbReference type="InterPro" id="IPR036249">
    <property type="entry name" value="Thioredoxin-like_sf"/>
</dbReference>
<dbReference type="CDD" id="cd03183">
    <property type="entry name" value="GST_C_Theta"/>
    <property type="match status" value="1"/>
</dbReference>
<evidence type="ECO:0000256" key="1">
    <source>
        <dbReference type="ARBA" id="ARBA00004496"/>
    </source>
</evidence>
<dbReference type="GO" id="GO:0004364">
    <property type="term" value="F:glutathione transferase activity"/>
    <property type="evidence" value="ECO:0007669"/>
    <property type="project" value="UniProtKB-EC"/>
</dbReference>
<dbReference type="PROSITE" id="PS50405">
    <property type="entry name" value="GST_CTER"/>
    <property type="match status" value="1"/>
</dbReference>
<evidence type="ECO:0000313" key="11">
    <source>
        <dbReference type="RefSeq" id="XP_007520872.1"/>
    </source>
</evidence>
<dbReference type="FunFam" id="1.20.1050.10:FF:000008">
    <property type="entry name" value="Glutathione S-transferase theta-1"/>
    <property type="match status" value="1"/>
</dbReference>
<dbReference type="InParanoid" id="A0A1S2ZKQ9"/>
<keyword evidence="6" id="KW-0808">Transferase</keyword>
<evidence type="ECO:0000256" key="4">
    <source>
        <dbReference type="ARBA" id="ARBA00012452"/>
    </source>
</evidence>
<feature type="domain" description="GST N-terminal" evidence="8">
    <location>
        <begin position="1"/>
        <end position="82"/>
    </location>
</feature>
<dbReference type="GeneID" id="103111525"/>
<comment type="catalytic activity">
    <reaction evidence="7">
        <text>RX + glutathione = an S-substituted glutathione + a halide anion + H(+)</text>
        <dbReference type="Rhea" id="RHEA:16437"/>
        <dbReference type="ChEBI" id="CHEBI:15378"/>
        <dbReference type="ChEBI" id="CHEBI:16042"/>
        <dbReference type="ChEBI" id="CHEBI:17792"/>
        <dbReference type="ChEBI" id="CHEBI:57925"/>
        <dbReference type="ChEBI" id="CHEBI:90779"/>
        <dbReference type="EC" id="2.5.1.18"/>
    </reaction>
</comment>
<dbReference type="SUPFAM" id="SSF47616">
    <property type="entry name" value="GST C-terminal domain-like"/>
    <property type="match status" value="1"/>
</dbReference>
<dbReference type="GO" id="GO:0006749">
    <property type="term" value="P:glutathione metabolic process"/>
    <property type="evidence" value="ECO:0007669"/>
    <property type="project" value="TreeGrafter"/>
</dbReference>
<dbReference type="Gene3D" id="3.40.30.10">
    <property type="entry name" value="Glutaredoxin"/>
    <property type="match status" value="1"/>
</dbReference>
<dbReference type="InterPro" id="IPR040079">
    <property type="entry name" value="Glutathione_S-Trfase"/>
</dbReference>
<dbReference type="GO" id="GO:0005737">
    <property type="term" value="C:cytoplasm"/>
    <property type="evidence" value="ECO:0007669"/>
    <property type="project" value="UniProtKB-SubCell"/>
</dbReference>
<comment type="subunit">
    <text evidence="3">Homodimer.</text>
</comment>
<evidence type="ECO:0000256" key="2">
    <source>
        <dbReference type="ARBA" id="ARBA00009899"/>
    </source>
</evidence>
<dbReference type="SFLD" id="SFLDS00019">
    <property type="entry name" value="Glutathione_Transferase_(cytos"/>
    <property type="match status" value="1"/>
</dbReference>
<name>A0A1S2ZKQ9_ERIEU</name>
<evidence type="ECO:0000256" key="5">
    <source>
        <dbReference type="ARBA" id="ARBA00022490"/>
    </source>
</evidence>
<comment type="subcellular location">
    <subcellularLocation>
        <location evidence="1">Cytoplasm</location>
    </subcellularLocation>
</comment>
<dbReference type="InterPro" id="IPR040077">
    <property type="entry name" value="GST_C_Theta"/>
</dbReference>
<dbReference type="CDD" id="cd03050">
    <property type="entry name" value="GST_N_Theta"/>
    <property type="match status" value="1"/>
</dbReference>
<dbReference type="FunCoup" id="A0A1S2ZKQ9">
    <property type="interactions" value="231"/>
</dbReference>
<dbReference type="OrthoDB" id="422574at2759"/>
<dbReference type="AlphaFoldDB" id="A0A1S2ZKQ9"/>
<dbReference type="PROSITE" id="PS50404">
    <property type="entry name" value="GST_NTER"/>
    <property type="match status" value="1"/>
</dbReference>
<dbReference type="SUPFAM" id="SSF52833">
    <property type="entry name" value="Thioredoxin-like"/>
    <property type="match status" value="1"/>
</dbReference>
<dbReference type="Pfam" id="PF02798">
    <property type="entry name" value="GST_N"/>
    <property type="match status" value="1"/>
</dbReference>
<sequence>MLVELFLDLYSPPCRAIYIFAKKNGIPFELRPVELARGEHLKPEFLKVNPLKKVPALRDGDFLLAESVAILLYLSRKFQTAAHWYPADLQARARVDEFLAWQHAAIQLPATNVYLCKTLLPYFSGQPVDTVKLERLISRLTATLQHLDQQVLAVRPFMATEQVSLADLMAFTELMQPIAAGCEVFRDWPRLTSWRARVEAVLGPELIQEAHRLVLQPRDPREAQRDPQVAQILVHRLQERLS</sequence>
<evidence type="ECO:0000256" key="6">
    <source>
        <dbReference type="ARBA" id="ARBA00022679"/>
    </source>
</evidence>
<keyword evidence="5" id="KW-0963">Cytoplasm</keyword>
<dbReference type="Gene3D" id="1.20.1050.10">
    <property type="match status" value="1"/>
</dbReference>
<dbReference type="InterPro" id="IPR010987">
    <property type="entry name" value="Glutathione-S-Trfase_C-like"/>
</dbReference>
<dbReference type="RefSeq" id="XP_007520872.1">
    <property type="nucleotide sequence ID" value="XM_007520810.3"/>
</dbReference>
<reference evidence="10" key="1">
    <citation type="submission" date="2025-05" db="UniProtKB">
        <authorList>
            <consortium name="RefSeq"/>
        </authorList>
    </citation>
    <scope>NUCLEOTIDE SEQUENCE [LARGE SCALE GENOMIC DNA]</scope>
</reference>
<evidence type="ECO:0000259" key="9">
    <source>
        <dbReference type="PROSITE" id="PS50405"/>
    </source>
</evidence>
<dbReference type="SFLD" id="SFLDG00358">
    <property type="entry name" value="Main_(cytGST)"/>
    <property type="match status" value="1"/>
</dbReference>
<evidence type="ECO:0000256" key="3">
    <source>
        <dbReference type="ARBA" id="ARBA00011738"/>
    </source>
</evidence>